<proteinExistence type="predicted"/>
<organism evidence="1 2">
    <name type="scientific">Planktothrix agardhii CCAP 1459/11A</name>
    <dbReference type="NCBI Taxonomy" id="282420"/>
    <lineage>
        <taxon>Bacteria</taxon>
        <taxon>Bacillati</taxon>
        <taxon>Cyanobacteriota</taxon>
        <taxon>Cyanophyceae</taxon>
        <taxon>Oscillatoriophycideae</taxon>
        <taxon>Oscillatoriales</taxon>
        <taxon>Microcoleaceae</taxon>
        <taxon>Planktothrix</taxon>
    </lineage>
</organism>
<dbReference type="Proteomes" id="UP000299794">
    <property type="component" value="Unassembled WGS sequence"/>
</dbReference>
<comment type="caution">
    <text evidence="1">The sequence shown here is derived from an EMBL/GenBank/DDBJ whole genome shotgun (WGS) entry which is preliminary data.</text>
</comment>
<gene>
    <name evidence="1" type="ORF">PA905_16140</name>
</gene>
<dbReference type="EMBL" id="BJCD01000037">
    <property type="protein sequence ID" value="GDZ93774.1"/>
    <property type="molecule type" value="Genomic_DNA"/>
</dbReference>
<dbReference type="RefSeq" id="WP_043937210.1">
    <property type="nucleotide sequence ID" value="NZ_BJCD01000037.1"/>
</dbReference>
<protein>
    <submittedName>
        <fullName evidence="1">Uncharacterized protein</fullName>
    </submittedName>
</protein>
<accession>A0A4P5ZFF1</accession>
<sequence length="100" mass="11433">MNWNYRVFKEPNGDYIIREVFYAEDGTIISCTQNAVEPIGQSLEALAKDIKAFQEALTLPLLTLADIPISTTKKRHYERHNNISHEQLMAELGLCEPLKN</sequence>
<evidence type="ECO:0000313" key="2">
    <source>
        <dbReference type="Proteomes" id="UP000299794"/>
    </source>
</evidence>
<name>A0A4P5ZFF1_PLAAG</name>
<reference evidence="2" key="1">
    <citation type="submission" date="2019-02" db="EMBL/GenBank/DDBJ databases">
        <title>Draft genome sequence of Planktothrix agardhii NIES-905.</title>
        <authorList>
            <person name="Yamaguchi H."/>
            <person name="Suzuki S."/>
            <person name="Kawachi M."/>
        </authorList>
    </citation>
    <scope>NUCLEOTIDE SEQUENCE [LARGE SCALE GENOMIC DNA]</scope>
    <source>
        <strain evidence="2">CCAP 1459/11A</strain>
    </source>
</reference>
<dbReference type="AlphaFoldDB" id="A0A4P5ZFF1"/>
<evidence type="ECO:0000313" key="1">
    <source>
        <dbReference type="EMBL" id="GDZ93774.1"/>
    </source>
</evidence>